<keyword evidence="5" id="KW-1185">Reference proteome</keyword>
<dbReference type="InterPro" id="IPR010982">
    <property type="entry name" value="Lambda_DNA-bd_dom_sf"/>
</dbReference>
<dbReference type="Proteomes" id="UP000534001">
    <property type="component" value="Unassembled WGS sequence"/>
</dbReference>
<evidence type="ECO:0000313" key="5">
    <source>
        <dbReference type="Proteomes" id="UP000545588"/>
    </source>
</evidence>
<gene>
    <name evidence="3" type="ORF">HNR41_000940</name>
    <name evidence="2" type="ORF">JEOCOQ751_00669</name>
</gene>
<reference evidence="2 4" key="1">
    <citation type="submission" date="2020-07" db="EMBL/GenBank/DDBJ databases">
        <authorList>
            <person name="Criscuolo A."/>
        </authorList>
    </citation>
    <scope>NUCLEOTIDE SEQUENCE [LARGE SCALE GENOMIC DNA]</scope>
    <source>
        <strain evidence="2">CIP111751</strain>
    </source>
</reference>
<evidence type="ECO:0000313" key="4">
    <source>
        <dbReference type="Proteomes" id="UP000534001"/>
    </source>
</evidence>
<dbReference type="CDD" id="cd00093">
    <property type="entry name" value="HTH_XRE"/>
    <property type="match status" value="1"/>
</dbReference>
<dbReference type="SUPFAM" id="SSF47413">
    <property type="entry name" value="lambda repressor-like DNA-binding domains"/>
    <property type="match status" value="1"/>
</dbReference>
<proteinExistence type="predicted"/>
<dbReference type="Proteomes" id="UP000545588">
    <property type="component" value="Unassembled WGS sequence"/>
</dbReference>
<dbReference type="GO" id="GO:0003677">
    <property type="term" value="F:DNA binding"/>
    <property type="evidence" value="ECO:0007669"/>
    <property type="project" value="InterPro"/>
</dbReference>
<accession>A0A6V7R7R2</accession>
<sequence>MSNKTFTNMMETLMDVPGVNDHINSLPVQLGLKVLRQRMELNLTQNQVIKLAKHKGIQLTQAQLSRIENGDTNTGIDVYKKALNVLGGSLKVEVEFDHPPTERELLNI</sequence>
<dbReference type="InterPro" id="IPR001387">
    <property type="entry name" value="Cro/C1-type_HTH"/>
</dbReference>
<name>A0A6V7R7R2_9STAP</name>
<comment type="caution">
    <text evidence="2">The sequence shown here is derived from an EMBL/GenBank/DDBJ whole genome shotgun (WGS) entry which is preliminary data.</text>
</comment>
<dbReference type="Gene3D" id="1.10.260.40">
    <property type="entry name" value="lambda repressor-like DNA-binding domains"/>
    <property type="match status" value="1"/>
</dbReference>
<dbReference type="Pfam" id="PF01381">
    <property type="entry name" value="HTH_3"/>
    <property type="match status" value="1"/>
</dbReference>
<evidence type="ECO:0000259" key="1">
    <source>
        <dbReference type="Pfam" id="PF01381"/>
    </source>
</evidence>
<dbReference type="EMBL" id="CAJEWA010000005">
    <property type="protein sequence ID" value="CAD2073520.1"/>
    <property type="molecule type" value="Genomic_DNA"/>
</dbReference>
<dbReference type="AlphaFoldDB" id="A0A6V7R7R2"/>
<organism evidence="2 4">
    <name type="scientific">Jeotgalicoccus coquinae</name>
    <dbReference type="NCBI Taxonomy" id="709509"/>
    <lineage>
        <taxon>Bacteria</taxon>
        <taxon>Bacillati</taxon>
        <taxon>Bacillota</taxon>
        <taxon>Bacilli</taxon>
        <taxon>Bacillales</taxon>
        <taxon>Staphylococcaceae</taxon>
        <taxon>Jeotgalicoccus</taxon>
    </lineage>
</organism>
<reference evidence="3 5" key="2">
    <citation type="submission" date="2020-08" db="EMBL/GenBank/DDBJ databases">
        <title>Genomic Encyclopedia of Type Strains, Phase IV (KMG-IV): sequencing the most valuable type-strain genomes for metagenomic binning, comparative biology and taxonomic classification.</title>
        <authorList>
            <person name="Goeker M."/>
        </authorList>
    </citation>
    <scope>NUCLEOTIDE SEQUENCE [LARGE SCALE GENOMIC DNA]</scope>
    <source>
        <strain evidence="3 5">DSM 22419</strain>
    </source>
</reference>
<feature type="domain" description="HTH cro/C1-type" evidence="1">
    <location>
        <begin position="37"/>
        <end position="90"/>
    </location>
</feature>
<dbReference type="EMBL" id="JACHFF010000001">
    <property type="protein sequence ID" value="MBB6423014.1"/>
    <property type="molecule type" value="Genomic_DNA"/>
</dbReference>
<protein>
    <submittedName>
        <fullName evidence="3">Transcriptional regulator with XRE-family HTH domain</fullName>
    </submittedName>
</protein>
<evidence type="ECO:0000313" key="2">
    <source>
        <dbReference type="EMBL" id="CAD2073520.1"/>
    </source>
</evidence>
<evidence type="ECO:0000313" key="3">
    <source>
        <dbReference type="EMBL" id="MBB6423014.1"/>
    </source>
</evidence>
<dbReference type="RefSeq" id="WP_184282216.1">
    <property type="nucleotide sequence ID" value="NZ_BMCO01000001.1"/>
</dbReference>